<reference evidence="1" key="1">
    <citation type="journal article" date="2012" name="PLoS ONE">
        <title>Gene sets for utilization of primary and secondary nutrition supplies in the distal gut of endangered iberian lynx.</title>
        <authorList>
            <person name="Alcaide M."/>
            <person name="Messina E."/>
            <person name="Richter M."/>
            <person name="Bargiela R."/>
            <person name="Peplies J."/>
            <person name="Huws S.A."/>
            <person name="Newbold C.J."/>
            <person name="Golyshin P.N."/>
            <person name="Simon M.A."/>
            <person name="Lopez G."/>
            <person name="Yakimov M.M."/>
            <person name="Ferrer M."/>
        </authorList>
    </citation>
    <scope>NUCLEOTIDE SEQUENCE</scope>
</reference>
<name>J9G497_9ZZZZ</name>
<evidence type="ECO:0000313" key="1">
    <source>
        <dbReference type="EMBL" id="EJW96632.1"/>
    </source>
</evidence>
<dbReference type="AlphaFoldDB" id="J9G497"/>
<accession>J9G497</accession>
<protein>
    <submittedName>
        <fullName evidence="1">Uncharacterized protein</fullName>
    </submittedName>
</protein>
<proteinExistence type="predicted"/>
<organism evidence="1">
    <name type="scientific">gut metagenome</name>
    <dbReference type="NCBI Taxonomy" id="749906"/>
    <lineage>
        <taxon>unclassified sequences</taxon>
        <taxon>metagenomes</taxon>
        <taxon>organismal metagenomes</taxon>
    </lineage>
</organism>
<sequence length="251" mass="27872">TFAYSAASKQMTCPASILQHLTLGIKDITSDRTAAANYKKWSLPLYVSPVLTDKKKKYYLYAKCSTTTETGEYLLSESAHKMQEEMHYFFLIGILNSEYEEERSFATMYGFTEILPGRITTDRVVTPDATSFFDLVANAFKLGDTLSFNVDGDKKLRLKGTLIQSNSGQESLIGCYRGKYEPNATYYEGDEVTFMDETGLLSSYRYIFKTPVKGVEPTNAAYWEVIARGSHGNDGKDGQNGAAGVDGKDGV</sequence>
<feature type="non-terminal residue" evidence="1">
    <location>
        <position position="1"/>
    </location>
</feature>
<dbReference type="EMBL" id="AMCI01005180">
    <property type="protein sequence ID" value="EJW96632.1"/>
    <property type="molecule type" value="Genomic_DNA"/>
</dbReference>
<comment type="caution">
    <text evidence="1">The sequence shown here is derived from an EMBL/GenBank/DDBJ whole genome shotgun (WGS) entry which is preliminary data.</text>
</comment>
<gene>
    <name evidence="1" type="ORF">EVA_15261</name>
</gene>
<feature type="non-terminal residue" evidence="1">
    <location>
        <position position="251"/>
    </location>
</feature>